<name>A0AAV9Z000_9AGAR</name>
<reference evidence="1 2" key="1">
    <citation type="journal article" date="2024" name="J Genomics">
        <title>Draft genome sequencing and assembly of Favolaschia claudopus CIRM-BRFM 2984 isolated from oak limbs.</title>
        <authorList>
            <person name="Navarro D."/>
            <person name="Drula E."/>
            <person name="Chaduli D."/>
            <person name="Cazenave R."/>
            <person name="Ahrendt S."/>
            <person name="Wang J."/>
            <person name="Lipzen A."/>
            <person name="Daum C."/>
            <person name="Barry K."/>
            <person name="Grigoriev I.V."/>
            <person name="Favel A."/>
            <person name="Rosso M.N."/>
            <person name="Martin F."/>
        </authorList>
    </citation>
    <scope>NUCLEOTIDE SEQUENCE [LARGE SCALE GENOMIC DNA]</scope>
    <source>
        <strain evidence="1 2">CIRM-BRFM 2984</strain>
    </source>
</reference>
<sequence>MTLQTSSNRALSIPELCDLVCGFVYHPDSLPDLKSLALVNRSFVSPAQTHLFHTIDFRRSPLRITPWVLKNALISFPYLRPLIHSLSASLETPDIPKFLHHLDLPGLRKLDLYYGAGALDRSNMIAIRHLLGTPSLEEFSLTTALIHKNDLDILFGDCARNLHALTLCVDMWDGYDFAPAIDEDEDWVDPVQYRRRPQIQTLILKCAKPRDSLENWLSQNNCPLDLRTLRIATIETVFNSNEPKEFLNKAHSTLEILEIDAKDFLNGPITAQFTHLRQLLLNGGALSHYIRILSCLPQSLDRLEVLGLHWAWSRDEPDPRMLRNIDNIVASLSLPALTLVIIPIPWKESSIPTFHIGLRLMQLKEHNLTEDERRRVSDLFPQMSARGVLQVR</sequence>
<proteinExistence type="predicted"/>
<evidence type="ECO:0000313" key="2">
    <source>
        <dbReference type="Proteomes" id="UP001362999"/>
    </source>
</evidence>
<evidence type="ECO:0008006" key="3">
    <source>
        <dbReference type="Google" id="ProtNLM"/>
    </source>
</evidence>
<dbReference type="SUPFAM" id="SSF52047">
    <property type="entry name" value="RNI-like"/>
    <property type="match status" value="1"/>
</dbReference>
<comment type="caution">
    <text evidence="1">The sequence shown here is derived from an EMBL/GenBank/DDBJ whole genome shotgun (WGS) entry which is preliminary data.</text>
</comment>
<dbReference type="EMBL" id="JAWWNJ010000263">
    <property type="protein sequence ID" value="KAK6966632.1"/>
    <property type="molecule type" value="Genomic_DNA"/>
</dbReference>
<accession>A0AAV9Z000</accession>
<dbReference type="Proteomes" id="UP001362999">
    <property type="component" value="Unassembled WGS sequence"/>
</dbReference>
<keyword evidence="2" id="KW-1185">Reference proteome</keyword>
<protein>
    <recommendedName>
        <fullName evidence="3">F-box domain-containing protein</fullName>
    </recommendedName>
</protein>
<dbReference type="AlphaFoldDB" id="A0AAV9Z000"/>
<gene>
    <name evidence="1" type="ORF">R3P38DRAFT_906580</name>
</gene>
<organism evidence="1 2">
    <name type="scientific">Favolaschia claudopus</name>
    <dbReference type="NCBI Taxonomy" id="2862362"/>
    <lineage>
        <taxon>Eukaryota</taxon>
        <taxon>Fungi</taxon>
        <taxon>Dikarya</taxon>
        <taxon>Basidiomycota</taxon>
        <taxon>Agaricomycotina</taxon>
        <taxon>Agaricomycetes</taxon>
        <taxon>Agaricomycetidae</taxon>
        <taxon>Agaricales</taxon>
        <taxon>Marasmiineae</taxon>
        <taxon>Mycenaceae</taxon>
        <taxon>Favolaschia</taxon>
    </lineage>
</organism>
<evidence type="ECO:0000313" key="1">
    <source>
        <dbReference type="EMBL" id="KAK6966632.1"/>
    </source>
</evidence>